<dbReference type="InterPro" id="IPR036389">
    <property type="entry name" value="RNase_III_sf"/>
</dbReference>
<dbReference type="SUPFAM" id="SSF69065">
    <property type="entry name" value="RNase III domain-like"/>
    <property type="match status" value="1"/>
</dbReference>
<evidence type="ECO:0000313" key="3">
    <source>
        <dbReference type="EMBL" id="KAH8994253.1"/>
    </source>
</evidence>
<dbReference type="GO" id="GO:0004525">
    <property type="term" value="F:ribonuclease III activity"/>
    <property type="evidence" value="ECO:0007669"/>
    <property type="project" value="InterPro"/>
</dbReference>
<dbReference type="CDD" id="cd00593">
    <property type="entry name" value="RIBOc"/>
    <property type="match status" value="1"/>
</dbReference>
<dbReference type="PROSITE" id="PS50142">
    <property type="entry name" value="RNASE_3_2"/>
    <property type="match status" value="1"/>
</dbReference>
<evidence type="ECO:0000259" key="2">
    <source>
        <dbReference type="PROSITE" id="PS50142"/>
    </source>
</evidence>
<feature type="compositionally biased region" description="Low complexity" evidence="1">
    <location>
        <begin position="10"/>
        <end position="20"/>
    </location>
</feature>
<dbReference type="AlphaFoldDB" id="A0AAD4QEV7"/>
<organism evidence="3 4">
    <name type="scientific">Lactarius akahatsu</name>
    <dbReference type="NCBI Taxonomy" id="416441"/>
    <lineage>
        <taxon>Eukaryota</taxon>
        <taxon>Fungi</taxon>
        <taxon>Dikarya</taxon>
        <taxon>Basidiomycota</taxon>
        <taxon>Agaricomycotina</taxon>
        <taxon>Agaricomycetes</taxon>
        <taxon>Russulales</taxon>
        <taxon>Russulaceae</taxon>
        <taxon>Lactarius</taxon>
    </lineage>
</organism>
<comment type="caution">
    <text evidence="3">The sequence shown here is derived from an EMBL/GenBank/DDBJ whole genome shotgun (WGS) entry which is preliminary data.</text>
</comment>
<accession>A0AAD4QEV7</accession>
<keyword evidence="4" id="KW-1185">Reference proteome</keyword>
<dbReference type="SMART" id="SM00535">
    <property type="entry name" value="RIBOc"/>
    <property type="match status" value="1"/>
</dbReference>
<feature type="region of interest" description="Disordered" evidence="1">
    <location>
        <begin position="168"/>
        <end position="202"/>
    </location>
</feature>
<evidence type="ECO:0000256" key="1">
    <source>
        <dbReference type="SAM" id="MobiDB-lite"/>
    </source>
</evidence>
<dbReference type="Proteomes" id="UP001201163">
    <property type="component" value="Unassembled WGS sequence"/>
</dbReference>
<feature type="region of interest" description="Disordered" evidence="1">
    <location>
        <begin position="1"/>
        <end position="20"/>
    </location>
</feature>
<sequence>MPPLSMAEHTPTPSSSSTLPAVVTNTLPLLPEIQSTQIWERIFTHSSLIREAQGLAHIGDQVVSLAVTDLIQGHYPRLRVGPTSKLRDRIKCGDSLAEITVQYGLHESLRTQTPSLKASQSVQVDVFKAYVGGIFREQGMDVVKQWLDPLFGPRLDVAYRDERRDHLVVGPAAPATTPRTPNSGRKRRRTSLQDGASGDRVASTTLAGDCRVGREGLEEAASVEIGWRDIKDMTVPRLHPMASSLSGHSHRGRI</sequence>
<name>A0AAD4QEV7_9AGAM</name>
<feature type="domain" description="RNase III" evidence="2">
    <location>
        <begin position="33"/>
        <end position="139"/>
    </location>
</feature>
<dbReference type="Gene3D" id="1.10.1520.10">
    <property type="entry name" value="Ribonuclease III domain"/>
    <property type="match status" value="1"/>
</dbReference>
<gene>
    <name evidence="3" type="ORF">EDB92DRAFT_2113467</name>
</gene>
<feature type="compositionally biased region" description="Low complexity" evidence="1">
    <location>
        <begin position="171"/>
        <end position="181"/>
    </location>
</feature>
<protein>
    <submittedName>
        <fullName evidence="3">Ribonuclease III domain-containing protein</fullName>
    </submittedName>
</protein>
<reference evidence="3" key="1">
    <citation type="submission" date="2022-01" db="EMBL/GenBank/DDBJ databases">
        <title>Comparative genomics reveals a dynamic genome evolution in the ectomycorrhizal milk-cap (Lactarius) mushrooms.</title>
        <authorList>
            <consortium name="DOE Joint Genome Institute"/>
            <person name="Lebreton A."/>
            <person name="Tang N."/>
            <person name="Kuo A."/>
            <person name="LaButti K."/>
            <person name="Drula E."/>
            <person name="Barry K."/>
            <person name="Clum A."/>
            <person name="Lipzen A."/>
            <person name="Mousain D."/>
            <person name="Ng V."/>
            <person name="Wang R."/>
            <person name="Wang X."/>
            <person name="Dai Y."/>
            <person name="Henrissat B."/>
            <person name="Grigoriev I.V."/>
            <person name="Guerin-Laguette A."/>
            <person name="Yu F."/>
            <person name="Martin F.M."/>
        </authorList>
    </citation>
    <scope>NUCLEOTIDE SEQUENCE</scope>
    <source>
        <strain evidence="3">QP</strain>
    </source>
</reference>
<dbReference type="EMBL" id="JAKELL010000015">
    <property type="protein sequence ID" value="KAH8994253.1"/>
    <property type="molecule type" value="Genomic_DNA"/>
</dbReference>
<proteinExistence type="predicted"/>
<evidence type="ECO:0000313" key="4">
    <source>
        <dbReference type="Proteomes" id="UP001201163"/>
    </source>
</evidence>
<dbReference type="GO" id="GO:0006396">
    <property type="term" value="P:RNA processing"/>
    <property type="evidence" value="ECO:0007669"/>
    <property type="project" value="InterPro"/>
</dbReference>
<dbReference type="Pfam" id="PF00636">
    <property type="entry name" value="Ribonuclease_3"/>
    <property type="match status" value="1"/>
</dbReference>
<dbReference type="InterPro" id="IPR000999">
    <property type="entry name" value="RNase_III_dom"/>
</dbReference>